<evidence type="ECO:0000259" key="2">
    <source>
        <dbReference type="Pfam" id="PF01979"/>
    </source>
</evidence>
<reference evidence="3 4" key="1">
    <citation type="submission" date="2022-12" db="EMBL/GenBank/DDBJ databases">
        <title>Two new species, Stenotrophomonas aracearum and Stenotrophomonas oahuensis, isolated from Anthurium (Araceae family) in Hawaii.</title>
        <authorList>
            <person name="Chunag S.C."/>
            <person name="Dobhal S."/>
            <person name="Alvarez A."/>
            <person name="Arif M."/>
        </authorList>
    </citation>
    <scope>NUCLEOTIDE SEQUENCE [LARGE SCALE GENOMIC DNA]</scope>
    <source>
        <strain evidence="3 4">A5588</strain>
    </source>
</reference>
<dbReference type="Pfam" id="PF01979">
    <property type="entry name" value="Amidohydro_1"/>
    <property type="match status" value="1"/>
</dbReference>
<sequence length="416" mass="44144">MSRTVLKPVVFAAALLLAGPAVAEDFAIVGAQVFPSPDAAPITNGTVVVRDGRITAVGPRSKVKVPEGTRIIDGKGRSVTAGFWNSHVHLMSPPFHQPDAQAPQALQDALRDRFGKWGFTTLFDIGSLPGDVGALRTRMAKGEVQGPRLLTVDMPFYPEHGTPIYVRELWAQTRTISAEVATPAEARQRAEAQLDAGADGVKVFTGAIVGGPQGVLPMRVDVASAAVAAAHAHGKPAFAHPTNMAGLEVAEASGVDVLAHTAPDAGPWSPELVARLKAKNMALVPTLSLFDAHLRQEGVPDEVVKRFVGNAQQQVKAMADGGGQVLFGTDAGYTEVYDTRLEYRLMTAAGLDWRQILTSLTTAPASRFGDATQRGRLAEGYAADLAMLGSDPQQSTEAFADVQMTVREGRIIYTPR</sequence>
<protein>
    <submittedName>
        <fullName evidence="3">Amidohydrolase family protein</fullName>
    </submittedName>
</protein>
<dbReference type="PANTHER" id="PTHR43135">
    <property type="entry name" value="ALPHA-D-RIBOSE 1-METHYLPHOSPHONATE 5-TRIPHOSPHATE DIPHOSPHATASE"/>
    <property type="match status" value="1"/>
</dbReference>
<evidence type="ECO:0000256" key="1">
    <source>
        <dbReference type="SAM" id="SignalP"/>
    </source>
</evidence>
<proteinExistence type="predicted"/>
<dbReference type="SUPFAM" id="SSF51338">
    <property type="entry name" value="Composite domain of metallo-dependent hydrolases"/>
    <property type="match status" value="1"/>
</dbReference>
<feature type="chain" id="PRO_5046684341" evidence="1">
    <location>
        <begin position="24"/>
        <end position="416"/>
    </location>
</feature>
<dbReference type="Gene3D" id="3.20.20.140">
    <property type="entry name" value="Metal-dependent hydrolases"/>
    <property type="match status" value="1"/>
</dbReference>
<gene>
    <name evidence="3" type="ORF">PDM28_07645</name>
</gene>
<dbReference type="Gene3D" id="2.30.40.10">
    <property type="entry name" value="Urease, subunit C, domain 1"/>
    <property type="match status" value="1"/>
</dbReference>
<accession>A0ABY9YH40</accession>
<evidence type="ECO:0000313" key="4">
    <source>
        <dbReference type="Proteomes" id="UP001305421"/>
    </source>
</evidence>
<feature type="domain" description="Amidohydrolase-related" evidence="2">
    <location>
        <begin position="79"/>
        <end position="411"/>
    </location>
</feature>
<dbReference type="InterPro" id="IPR051781">
    <property type="entry name" value="Metallo-dep_Hydrolase"/>
</dbReference>
<dbReference type="InterPro" id="IPR006680">
    <property type="entry name" value="Amidohydro-rel"/>
</dbReference>
<dbReference type="Proteomes" id="UP001305421">
    <property type="component" value="Chromosome"/>
</dbReference>
<dbReference type="InterPro" id="IPR011059">
    <property type="entry name" value="Metal-dep_hydrolase_composite"/>
</dbReference>
<dbReference type="SUPFAM" id="SSF51556">
    <property type="entry name" value="Metallo-dependent hydrolases"/>
    <property type="match status" value="1"/>
</dbReference>
<keyword evidence="1" id="KW-0732">Signal</keyword>
<feature type="signal peptide" evidence="1">
    <location>
        <begin position="1"/>
        <end position="23"/>
    </location>
</feature>
<dbReference type="InterPro" id="IPR032466">
    <property type="entry name" value="Metal_Hydrolase"/>
</dbReference>
<organism evidence="3 4">
    <name type="scientific">Stenotrophomonas aracearum</name>
    <dbReference type="NCBI Taxonomy" id="3003272"/>
    <lineage>
        <taxon>Bacteria</taxon>
        <taxon>Pseudomonadati</taxon>
        <taxon>Pseudomonadota</taxon>
        <taxon>Gammaproteobacteria</taxon>
        <taxon>Lysobacterales</taxon>
        <taxon>Lysobacteraceae</taxon>
        <taxon>Stenotrophomonas</taxon>
    </lineage>
</organism>
<dbReference type="PANTHER" id="PTHR43135:SF3">
    <property type="entry name" value="ALPHA-D-RIBOSE 1-METHYLPHOSPHONATE 5-TRIPHOSPHATE DIPHOSPHATASE"/>
    <property type="match status" value="1"/>
</dbReference>
<evidence type="ECO:0000313" key="3">
    <source>
        <dbReference type="EMBL" id="WNH50151.1"/>
    </source>
</evidence>
<dbReference type="EMBL" id="CP115543">
    <property type="protein sequence ID" value="WNH50151.1"/>
    <property type="molecule type" value="Genomic_DNA"/>
</dbReference>
<keyword evidence="4" id="KW-1185">Reference proteome</keyword>
<name>A0ABY9YH40_9GAMM</name>
<dbReference type="RefSeq" id="WP_311184344.1">
    <property type="nucleotide sequence ID" value="NZ_CP115543.1"/>
</dbReference>